<evidence type="ECO:0000313" key="1">
    <source>
        <dbReference type="EMBL" id="MBZ5710155.1"/>
    </source>
</evidence>
<protein>
    <submittedName>
        <fullName evidence="1">Uncharacterized protein</fullName>
    </submittedName>
</protein>
<keyword evidence="2" id="KW-1185">Reference proteome</keyword>
<dbReference type="Proteomes" id="UP001139031">
    <property type="component" value="Unassembled WGS sequence"/>
</dbReference>
<accession>A0ABS7TPN6</accession>
<comment type="caution">
    <text evidence="1">The sequence shown here is derived from an EMBL/GenBank/DDBJ whole genome shotgun (WGS) entry which is preliminary data.</text>
</comment>
<reference evidence="1" key="1">
    <citation type="submission" date="2021-08" db="EMBL/GenBank/DDBJ databases">
        <authorList>
            <person name="Stevens D.C."/>
        </authorList>
    </citation>
    <scope>NUCLEOTIDE SEQUENCE</scope>
    <source>
        <strain evidence="1">DSM 53165</strain>
    </source>
</reference>
<gene>
    <name evidence="1" type="ORF">K7C98_12895</name>
</gene>
<proteinExistence type="predicted"/>
<sequence>MALGLAGLTATQARALCPDGAVGSCQLPGGCTGERQCDGGSWGPCEPVVTSCELANGCPGLSTCAGGQSSCQPIAGDKLCAVCYGTGTQQCDAEGNIVTPCTRVEVCNFCDDDGDGLMDEDFSCQPVRDCGRGIEICADDIDNDCDSSVDEDCRTPDLTFAHAGQGANTWLQWTAAPRGVADLTSLFWPKLAPPELVIGGEINRIRIGEGVYALTCPEKNYGGECRPWTSLGDGFLPWSGEIMSYLRYRLRDFELWSDYQVSLWPDDTEPANDDDGDNVATHIQGLAHDDENWFVSRMGALYQIPLSEDLEDEDTQIWTERRFIPAECPGRNHIGDIDQFEGIVFAPIEKKDAILGDPGPMIAMYESSTLDLLDVKHFPPNTQTRAGWVAINPVDGLLYSGDQNYTIHVYEWRGDSTELELLYTLAMPTNVKAFGKGNGLAFSDSGHMYGAEITNDWGLNPVYLYVFHVVGREVTFNKNVLLIDDFEGDHDVLEGLDVMRTDLLSDTHPQLTGGVHVVFWNPDAIDDNWTILHVDVDDPSLL</sequence>
<evidence type="ECO:0000313" key="2">
    <source>
        <dbReference type="Proteomes" id="UP001139031"/>
    </source>
</evidence>
<dbReference type="EMBL" id="JAIRAU010000012">
    <property type="protein sequence ID" value="MBZ5710155.1"/>
    <property type="molecule type" value="Genomic_DNA"/>
</dbReference>
<dbReference type="RefSeq" id="WP_224191927.1">
    <property type="nucleotide sequence ID" value="NZ_JAIRAU010000012.1"/>
</dbReference>
<dbReference type="SUPFAM" id="SSF63825">
    <property type="entry name" value="YWTD domain"/>
    <property type="match status" value="1"/>
</dbReference>
<organism evidence="1 2">
    <name type="scientific">Nannocystis pusilla</name>
    <dbReference type="NCBI Taxonomy" id="889268"/>
    <lineage>
        <taxon>Bacteria</taxon>
        <taxon>Pseudomonadati</taxon>
        <taxon>Myxococcota</taxon>
        <taxon>Polyangia</taxon>
        <taxon>Nannocystales</taxon>
        <taxon>Nannocystaceae</taxon>
        <taxon>Nannocystis</taxon>
    </lineage>
</organism>
<name>A0ABS7TPN6_9BACT</name>